<dbReference type="SUPFAM" id="SSF55103">
    <property type="entry name" value="FAD-linked oxidases, C-terminal domain"/>
    <property type="match status" value="1"/>
</dbReference>
<accession>A0A2X1JTT5</accession>
<reference evidence="4 5" key="1">
    <citation type="submission" date="2018-06" db="EMBL/GenBank/DDBJ databases">
        <authorList>
            <consortium name="Pathogen Informatics"/>
            <person name="Doyle S."/>
        </authorList>
    </citation>
    <scope>NUCLEOTIDE SEQUENCE [LARGE SCALE GENOMIC DNA]</scope>
    <source>
        <strain evidence="4 5">NCTC11126</strain>
    </source>
</reference>
<protein>
    <submittedName>
        <fullName evidence="4">Glycolate oxidase subunit</fullName>
    </submittedName>
</protein>
<dbReference type="InterPro" id="IPR004113">
    <property type="entry name" value="FAD-bd_oxidored_4_C"/>
</dbReference>
<organism evidence="4 5">
    <name type="scientific">Escherichia coli</name>
    <dbReference type="NCBI Taxonomy" id="562"/>
    <lineage>
        <taxon>Bacteria</taxon>
        <taxon>Pseudomonadati</taxon>
        <taxon>Pseudomonadota</taxon>
        <taxon>Gammaproteobacteria</taxon>
        <taxon>Enterobacterales</taxon>
        <taxon>Enterobacteriaceae</taxon>
        <taxon>Escherichia</taxon>
    </lineage>
</organism>
<evidence type="ECO:0000259" key="3">
    <source>
        <dbReference type="Pfam" id="PF02913"/>
    </source>
</evidence>
<keyword evidence="1" id="KW-0285">Flavoprotein</keyword>
<dbReference type="AlphaFoldDB" id="A0A2X1JTT5"/>
<proteinExistence type="predicted"/>
<sequence>MMDNLSIRAAEDFIHAGYPVDAEAILLCELDGVESDVQEDCERVNDILLKAGATDVRLAQDEAERVRFWAGRKNAFPAVGRISPDYYCMGWHHPASRPAWRTGRHCPFIAAI</sequence>
<dbReference type="GO" id="GO:0050660">
    <property type="term" value="F:flavin adenine dinucleotide binding"/>
    <property type="evidence" value="ECO:0007669"/>
    <property type="project" value="InterPro"/>
</dbReference>
<evidence type="ECO:0000256" key="2">
    <source>
        <dbReference type="ARBA" id="ARBA00022827"/>
    </source>
</evidence>
<dbReference type="GO" id="GO:0003824">
    <property type="term" value="F:catalytic activity"/>
    <property type="evidence" value="ECO:0007669"/>
    <property type="project" value="InterPro"/>
</dbReference>
<dbReference type="InterPro" id="IPR016164">
    <property type="entry name" value="FAD-linked_Oxase-like_C"/>
</dbReference>
<dbReference type="Gene3D" id="3.30.70.2190">
    <property type="match status" value="1"/>
</dbReference>
<dbReference type="PANTHER" id="PTHR42934">
    <property type="entry name" value="GLYCOLATE OXIDASE SUBUNIT GLCD"/>
    <property type="match status" value="1"/>
</dbReference>
<keyword evidence="2" id="KW-0274">FAD</keyword>
<dbReference type="PANTHER" id="PTHR42934:SF1">
    <property type="entry name" value="GLYCOLATE OXIDASE SUBUNIT GLCD"/>
    <property type="match status" value="1"/>
</dbReference>
<feature type="domain" description="FAD-binding oxidoreductase/transferase type 4 C-terminal" evidence="3">
    <location>
        <begin position="1"/>
        <end position="88"/>
    </location>
</feature>
<dbReference type="InterPro" id="IPR051914">
    <property type="entry name" value="FAD-linked_OxidoTrans_Type4"/>
</dbReference>
<gene>
    <name evidence="4" type="primary">glcD_3</name>
    <name evidence="4" type="ORF">NCTC11126_03230</name>
</gene>
<evidence type="ECO:0000256" key="1">
    <source>
        <dbReference type="ARBA" id="ARBA00022630"/>
    </source>
</evidence>
<dbReference type="Proteomes" id="UP000250561">
    <property type="component" value="Unassembled WGS sequence"/>
</dbReference>
<dbReference type="EMBL" id="UARS01000006">
    <property type="protein sequence ID" value="SPW45944.1"/>
    <property type="molecule type" value="Genomic_DNA"/>
</dbReference>
<evidence type="ECO:0000313" key="5">
    <source>
        <dbReference type="Proteomes" id="UP000250561"/>
    </source>
</evidence>
<evidence type="ECO:0000313" key="4">
    <source>
        <dbReference type="EMBL" id="SPW45944.1"/>
    </source>
</evidence>
<dbReference type="Pfam" id="PF02913">
    <property type="entry name" value="FAD-oxidase_C"/>
    <property type="match status" value="1"/>
</dbReference>
<name>A0A2X1JTT5_ECOLX</name>